<dbReference type="Gene3D" id="3.40.250.10">
    <property type="entry name" value="Rhodanese-like domain"/>
    <property type="match status" value="2"/>
</dbReference>
<keyword evidence="2" id="KW-0677">Repeat</keyword>
<evidence type="ECO:0000256" key="2">
    <source>
        <dbReference type="ARBA" id="ARBA00022737"/>
    </source>
</evidence>
<evidence type="ECO:0000313" key="4">
    <source>
        <dbReference type="EMBL" id="TGN17182.1"/>
    </source>
</evidence>
<gene>
    <name evidence="4" type="ORF">EHS15_18595</name>
</gene>
<feature type="domain" description="Rhodanese" evidence="3">
    <location>
        <begin position="141"/>
        <end position="258"/>
    </location>
</feature>
<dbReference type="RefSeq" id="WP_135762089.1">
    <property type="nucleotide sequence ID" value="NZ_RQHW01000079.1"/>
</dbReference>
<dbReference type="InterPro" id="IPR045078">
    <property type="entry name" value="TST/MPST-like"/>
</dbReference>
<reference evidence="4" key="1">
    <citation type="journal article" date="2019" name="PLoS Negl. Trop. Dis.">
        <title>Revisiting the worldwide diversity of Leptospira species in the environment.</title>
        <authorList>
            <person name="Vincent A.T."/>
            <person name="Schiettekatte O."/>
            <person name="Bourhy P."/>
            <person name="Veyrier F.J."/>
            <person name="Picardeau M."/>
        </authorList>
    </citation>
    <scope>NUCLEOTIDE SEQUENCE [LARGE SCALE GENOMIC DNA]</scope>
    <source>
        <strain evidence="4">201300427</strain>
    </source>
</reference>
<proteinExistence type="predicted"/>
<evidence type="ECO:0000259" key="3">
    <source>
        <dbReference type="PROSITE" id="PS50206"/>
    </source>
</evidence>
<sequence length="283" mass="32251">MNWSFLKTEIEAGDFLIDCRSQTAYEEETLEGAFYFPFIKKAFGSDPESQKKLYGPMTAVVAEIQKSKKTRVIVFDEGMGMFSTRMVFLLRSMGIKESYVLAKKWPFEGNKKPGTLKMELPLADKVKPMEGVVDKAFMEKNLTKLQIFDARTMDEYEGRLPRLTAPEEGTLCGRLPGAFLWDWRNLYDAEANLIDRSLFKKRLNGFPFMPERPTVIYDYNGARSCLLALMLREAGYIDVSTYQGSWFEWRKSSLPKQAVSVFGQKTAVTSGAPRVGGLDRKKV</sequence>
<dbReference type="PANTHER" id="PTHR11364:SF27">
    <property type="entry name" value="SULFURTRANSFERASE"/>
    <property type="match status" value="1"/>
</dbReference>
<keyword evidence="1 4" id="KW-0808">Transferase</keyword>
<feature type="domain" description="Rhodanese" evidence="3">
    <location>
        <begin position="10"/>
        <end position="108"/>
    </location>
</feature>
<dbReference type="Pfam" id="PF00581">
    <property type="entry name" value="Rhodanese"/>
    <property type="match status" value="2"/>
</dbReference>
<accession>A0A4R9LU00</accession>
<dbReference type="InterPro" id="IPR036873">
    <property type="entry name" value="Rhodanese-like_dom_sf"/>
</dbReference>
<dbReference type="CDD" id="cd01449">
    <property type="entry name" value="TST_Repeat_2"/>
    <property type="match status" value="1"/>
</dbReference>
<dbReference type="AlphaFoldDB" id="A0A4R9LU00"/>
<evidence type="ECO:0000313" key="5">
    <source>
        <dbReference type="Proteomes" id="UP000298058"/>
    </source>
</evidence>
<dbReference type="InterPro" id="IPR001763">
    <property type="entry name" value="Rhodanese-like_dom"/>
</dbReference>
<dbReference type="EMBL" id="RQHW01000079">
    <property type="protein sequence ID" value="TGN17182.1"/>
    <property type="molecule type" value="Genomic_DNA"/>
</dbReference>
<name>A0A4R9LU00_9LEPT</name>
<evidence type="ECO:0000256" key="1">
    <source>
        <dbReference type="ARBA" id="ARBA00022679"/>
    </source>
</evidence>
<dbReference type="SUPFAM" id="SSF52821">
    <property type="entry name" value="Rhodanese/Cell cycle control phosphatase"/>
    <property type="match status" value="2"/>
</dbReference>
<dbReference type="SMART" id="SM00450">
    <property type="entry name" value="RHOD"/>
    <property type="match status" value="2"/>
</dbReference>
<keyword evidence="5" id="KW-1185">Reference proteome</keyword>
<dbReference type="GO" id="GO:0004792">
    <property type="term" value="F:thiosulfate-cyanide sulfurtransferase activity"/>
    <property type="evidence" value="ECO:0007669"/>
    <property type="project" value="TreeGrafter"/>
</dbReference>
<dbReference type="PANTHER" id="PTHR11364">
    <property type="entry name" value="THIOSULFATE SULFERTANSFERASE"/>
    <property type="match status" value="1"/>
</dbReference>
<protein>
    <submittedName>
        <fullName evidence="4">Thiosulfate sulfurtransferase</fullName>
    </submittedName>
</protein>
<dbReference type="OrthoDB" id="9770030at2"/>
<organism evidence="4 5">
    <name type="scientific">Leptospira idonii</name>
    <dbReference type="NCBI Taxonomy" id="1193500"/>
    <lineage>
        <taxon>Bacteria</taxon>
        <taxon>Pseudomonadati</taxon>
        <taxon>Spirochaetota</taxon>
        <taxon>Spirochaetia</taxon>
        <taxon>Leptospirales</taxon>
        <taxon>Leptospiraceae</taxon>
        <taxon>Leptospira</taxon>
    </lineage>
</organism>
<dbReference type="Proteomes" id="UP000298058">
    <property type="component" value="Unassembled WGS sequence"/>
</dbReference>
<dbReference type="PROSITE" id="PS50206">
    <property type="entry name" value="RHODANESE_3"/>
    <property type="match status" value="2"/>
</dbReference>
<comment type="caution">
    <text evidence="4">The sequence shown here is derived from an EMBL/GenBank/DDBJ whole genome shotgun (WGS) entry which is preliminary data.</text>
</comment>